<name>A0A9J6DAH4_RHIMP</name>
<proteinExistence type="predicted"/>
<dbReference type="AlphaFoldDB" id="A0A9J6DAH4"/>
<reference evidence="1" key="2">
    <citation type="submission" date="2021-09" db="EMBL/GenBank/DDBJ databases">
        <authorList>
            <person name="Jia N."/>
            <person name="Wang J."/>
            <person name="Shi W."/>
            <person name="Du L."/>
            <person name="Sun Y."/>
            <person name="Zhan W."/>
            <person name="Jiang J."/>
            <person name="Wang Q."/>
            <person name="Zhang B."/>
            <person name="Ji P."/>
            <person name="Sakyi L.B."/>
            <person name="Cui X."/>
            <person name="Yuan T."/>
            <person name="Jiang B."/>
            <person name="Yang W."/>
            <person name="Lam T.T.-Y."/>
            <person name="Chang Q."/>
            <person name="Ding S."/>
            <person name="Wang X."/>
            <person name="Zhu J."/>
            <person name="Ruan X."/>
            <person name="Zhao L."/>
            <person name="Wei J."/>
            <person name="Que T."/>
            <person name="Du C."/>
            <person name="Cheng J."/>
            <person name="Dai P."/>
            <person name="Han X."/>
            <person name="Huang E."/>
            <person name="Gao Y."/>
            <person name="Liu J."/>
            <person name="Shao H."/>
            <person name="Ye R."/>
            <person name="Li L."/>
            <person name="Wei W."/>
            <person name="Wang X."/>
            <person name="Wang C."/>
            <person name="Huo Q."/>
            <person name="Li W."/>
            <person name="Guo W."/>
            <person name="Chen H."/>
            <person name="Chen S."/>
            <person name="Zhou L."/>
            <person name="Zhou L."/>
            <person name="Ni X."/>
            <person name="Tian J."/>
            <person name="Zhou Y."/>
            <person name="Sheng Y."/>
            <person name="Liu T."/>
            <person name="Pan Y."/>
            <person name="Xia L."/>
            <person name="Li J."/>
            <person name="Zhao F."/>
            <person name="Cao W."/>
        </authorList>
    </citation>
    <scope>NUCLEOTIDE SEQUENCE</scope>
    <source>
        <strain evidence="1">Rmic-2018</strain>
        <tissue evidence="1">Larvae</tissue>
    </source>
</reference>
<evidence type="ECO:0000313" key="2">
    <source>
        <dbReference type="Proteomes" id="UP000821866"/>
    </source>
</evidence>
<accession>A0A9J6DAH4</accession>
<sequence>MRSDYSSLGGIVERVCTREFKKHRPQHRASTGRAPSFYATEPALDARSRLRRMPTDNLCENVWHLFSSAFCQLQEDQMSQAWEASTSQQWLVNSRAGSIAPAPSSHVSHLEPHVSSLRSLCMDEHQGEGHHWSNFLQIPEYQPQQAQGATNDKHGCLPYHAFTGGAPSSHALEVNLEEPWPSCLLITYLDRGDKCNLFRNVFFNLRQLQCVSKYDNNGHHLKATTVKGWVYPMTKQGTEAPCVPISCTWLATLTN</sequence>
<dbReference type="EMBL" id="JABSTU010000010">
    <property type="protein sequence ID" value="KAH8019197.1"/>
    <property type="molecule type" value="Genomic_DNA"/>
</dbReference>
<evidence type="ECO:0000313" key="1">
    <source>
        <dbReference type="EMBL" id="KAH8019197.1"/>
    </source>
</evidence>
<organism evidence="1 2">
    <name type="scientific">Rhipicephalus microplus</name>
    <name type="common">Cattle tick</name>
    <name type="synonym">Boophilus microplus</name>
    <dbReference type="NCBI Taxonomy" id="6941"/>
    <lineage>
        <taxon>Eukaryota</taxon>
        <taxon>Metazoa</taxon>
        <taxon>Ecdysozoa</taxon>
        <taxon>Arthropoda</taxon>
        <taxon>Chelicerata</taxon>
        <taxon>Arachnida</taxon>
        <taxon>Acari</taxon>
        <taxon>Parasitiformes</taxon>
        <taxon>Ixodida</taxon>
        <taxon>Ixodoidea</taxon>
        <taxon>Ixodidae</taxon>
        <taxon>Rhipicephalinae</taxon>
        <taxon>Rhipicephalus</taxon>
        <taxon>Boophilus</taxon>
    </lineage>
</organism>
<comment type="caution">
    <text evidence="1">The sequence shown here is derived from an EMBL/GenBank/DDBJ whole genome shotgun (WGS) entry which is preliminary data.</text>
</comment>
<gene>
    <name evidence="1" type="ORF">HPB51_017885</name>
</gene>
<keyword evidence="2" id="KW-1185">Reference proteome</keyword>
<protein>
    <submittedName>
        <fullName evidence="1">Uncharacterized protein</fullName>
    </submittedName>
</protein>
<reference evidence="1" key="1">
    <citation type="journal article" date="2020" name="Cell">
        <title>Large-Scale Comparative Analyses of Tick Genomes Elucidate Their Genetic Diversity and Vector Capacities.</title>
        <authorList>
            <consortium name="Tick Genome and Microbiome Consortium (TIGMIC)"/>
            <person name="Jia N."/>
            <person name="Wang J."/>
            <person name="Shi W."/>
            <person name="Du L."/>
            <person name="Sun Y."/>
            <person name="Zhan W."/>
            <person name="Jiang J.F."/>
            <person name="Wang Q."/>
            <person name="Zhang B."/>
            <person name="Ji P."/>
            <person name="Bell-Sakyi L."/>
            <person name="Cui X.M."/>
            <person name="Yuan T.T."/>
            <person name="Jiang B.G."/>
            <person name="Yang W.F."/>
            <person name="Lam T.T."/>
            <person name="Chang Q.C."/>
            <person name="Ding S.J."/>
            <person name="Wang X.J."/>
            <person name="Zhu J.G."/>
            <person name="Ruan X.D."/>
            <person name="Zhao L."/>
            <person name="Wei J.T."/>
            <person name="Ye R.Z."/>
            <person name="Que T.C."/>
            <person name="Du C.H."/>
            <person name="Zhou Y.H."/>
            <person name="Cheng J.X."/>
            <person name="Dai P.F."/>
            <person name="Guo W.B."/>
            <person name="Han X.H."/>
            <person name="Huang E.J."/>
            <person name="Li L.F."/>
            <person name="Wei W."/>
            <person name="Gao Y.C."/>
            <person name="Liu J.Z."/>
            <person name="Shao H.Z."/>
            <person name="Wang X."/>
            <person name="Wang C.C."/>
            <person name="Yang T.C."/>
            <person name="Huo Q.B."/>
            <person name="Li W."/>
            <person name="Chen H.Y."/>
            <person name="Chen S.E."/>
            <person name="Zhou L.G."/>
            <person name="Ni X.B."/>
            <person name="Tian J.H."/>
            <person name="Sheng Y."/>
            <person name="Liu T."/>
            <person name="Pan Y.S."/>
            <person name="Xia L.Y."/>
            <person name="Li J."/>
            <person name="Zhao F."/>
            <person name="Cao W.C."/>
        </authorList>
    </citation>
    <scope>NUCLEOTIDE SEQUENCE</scope>
    <source>
        <strain evidence="1">Rmic-2018</strain>
    </source>
</reference>
<dbReference type="Proteomes" id="UP000821866">
    <property type="component" value="Chromosome 8"/>
</dbReference>